<protein>
    <submittedName>
        <fullName evidence="1">Uncharacterized protein</fullName>
    </submittedName>
</protein>
<comment type="caution">
    <text evidence="1">The sequence shown here is derived from an EMBL/GenBank/DDBJ whole genome shotgun (WGS) entry which is preliminary data.</text>
</comment>
<evidence type="ECO:0000313" key="2">
    <source>
        <dbReference type="Proteomes" id="UP000298663"/>
    </source>
</evidence>
<organism evidence="1 2">
    <name type="scientific">Steinernema carpocapsae</name>
    <name type="common">Entomopathogenic nematode</name>
    <dbReference type="NCBI Taxonomy" id="34508"/>
    <lineage>
        <taxon>Eukaryota</taxon>
        <taxon>Metazoa</taxon>
        <taxon>Ecdysozoa</taxon>
        <taxon>Nematoda</taxon>
        <taxon>Chromadorea</taxon>
        <taxon>Rhabditida</taxon>
        <taxon>Tylenchina</taxon>
        <taxon>Panagrolaimomorpha</taxon>
        <taxon>Strongyloidoidea</taxon>
        <taxon>Steinernematidae</taxon>
        <taxon>Steinernema</taxon>
    </lineage>
</organism>
<reference evidence="1 2" key="2">
    <citation type="journal article" date="2019" name="G3 (Bethesda)">
        <title>Hybrid Assembly of the Genome of the Entomopathogenic Nematode Steinernema carpocapsae Identifies the X-Chromosome.</title>
        <authorList>
            <person name="Serra L."/>
            <person name="Macchietto M."/>
            <person name="Macias-Munoz A."/>
            <person name="McGill C.J."/>
            <person name="Rodriguez I.M."/>
            <person name="Rodriguez B."/>
            <person name="Murad R."/>
            <person name="Mortazavi A."/>
        </authorList>
    </citation>
    <scope>NUCLEOTIDE SEQUENCE [LARGE SCALE GENOMIC DNA]</scope>
    <source>
        <strain evidence="1 2">ALL</strain>
    </source>
</reference>
<evidence type="ECO:0000313" key="1">
    <source>
        <dbReference type="EMBL" id="TKR94762.1"/>
    </source>
</evidence>
<dbReference type="Proteomes" id="UP000298663">
    <property type="component" value="Unassembled WGS sequence"/>
</dbReference>
<reference evidence="1 2" key="1">
    <citation type="journal article" date="2015" name="Genome Biol.">
        <title>Comparative genomics of Steinernema reveals deeply conserved gene regulatory networks.</title>
        <authorList>
            <person name="Dillman A.R."/>
            <person name="Macchietto M."/>
            <person name="Porter C.F."/>
            <person name="Rogers A."/>
            <person name="Williams B."/>
            <person name="Antoshechkin I."/>
            <person name="Lee M.M."/>
            <person name="Goodwin Z."/>
            <person name="Lu X."/>
            <person name="Lewis E.E."/>
            <person name="Goodrich-Blair H."/>
            <person name="Stock S.P."/>
            <person name="Adams B.J."/>
            <person name="Sternberg P.W."/>
            <person name="Mortazavi A."/>
        </authorList>
    </citation>
    <scope>NUCLEOTIDE SEQUENCE [LARGE SCALE GENOMIC DNA]</scope>
    <source>
        <strain evidence="1 2">ALL</strain>
    </source>
</reference>
<sequence length="67" mass="7604">MKKIGFGRDHTHDLKISSPDHCLDTTNATNSRNTRSPYARIIRFGLFSSFTLPHLNCTIADAILHDY</sequence>
<gene>
    <name evidence="1" type="ORF">L596_009012</name>
</gene>
<keyword evidence="2" id="KW-1185">Reference proteome</keyword>
<name>A0A4U5PE65_STECR</name>
<proteinExistence type="predicted"/>
<dbReference type="AlphaFoldDB" id="A0A4U5PE65"/>
<accession>A0A4U5PE65</accession>
<dbReference type="EMBL" id="AZBU02000002">
    <property type="protein sequence ID" value="TKR94762.1"/>
    <property type="molecule type" value="Genomic_DNA"/>
</dbReference>